<gene>
    <name evidence="1" type="ORF">LXN57_46855</name>
</gene>
<dbReference type="EMBL" id="JAMQOL010000093">
    <property type="protein sequence ID" value="MCM4085072.1"/>
    <property type="molecule type" value="Genomic_DNA"/>
</dbReference>
<dbReference type="Pfam" id="PF19450">
    <property type="entry name" value="DUF5988"/>
    <property type="match status" value="1"/>
</dbReference>
<organism evidence="1 2">
    <name type="scientific">Paractinoplanes hotanensis</name>
    <dbReference type="NCBI Taxonomy" id="2906497"/>
    <lineage>
        <taxon>Bacteria</taxon>
        <taxon>Bacillati</taxon>
        <taxon>Actinomycetota</taxon>
        <taxon>Actinomycetes</taxon>
        <taxon>Micromonosporales</taxon>
        <taxon>Micromonosporaceae</taxon>
        <taxon>Paractinoplanes</taxon>
    </lineage>
</organism>
<accession>A0ABT0YG63</accession>
<sequence>MPEVISERGQEVVLLGGPAELPAEARRVVVTPADDKVKIRFGSGYEHFERLDGTADFTWTMRTKVAE</sequence>
<proteinExistence type="predicted"/>
<dbReference type="Proteomes" id="UP001523216">
    <property type="component" value="Unassembled WGS sequence"/>
</dbReference>
<evidence type="ECO:0000313" key="1">
    <source>
        <dbReference type="EMBL" id="MCM4085072.1"/>
    </source>
</evidence>
<dbReference type="RefSeq" id="WP_251804806.1">
    <property type="nucleotide sequence ID" value="NZ_JAMQOL010000093.1"/>
</dbReference>
<evidence type="ECO:0000313" key="2">
    <source>
        <dbReference type="Proteomes" id="UP001523216"/>
    </source>
</evidence>
<comment type="caution">
    <text evidence="1">The sequence shown here is derived from an EMBL/GenBank/DDBJ whole genome shotgun (WGS) entry which is preliminary data.</text>
</comment>
<dbReference type="InterPro" id="IPR046030">
    <property type="entry name" value="DUF5988"/>
</dbReference>
<keyword evidence="2" id="KW-1185">Reference proteome</keyword>
<protein>
    <submittedName>
        <fullName evidence="1">DUF5988 family protein</fullName>
    </submittedName>
</protein>
<name>A0ABT0YG63_9ACTN</name>
<reference evidence="1 2" key="1">
    <citation type="submission" date="2022-06" db="EMBL/GenBank/DDBJ databases">
        <title>Actinoplanes abujensis sp. nov., isolated from Nigerian arid soil.</title>
        <authorList>
            <person name="Ding P."/>
        </authorList>
    </citation>
    <scope>NUCLEOTIDE SEQUENCE [LARGE SCALE GENOMIC DNA]</scope>
    <source>
        <strain evidence="2">TRM88002</strain>
    </source>
</reference>